<evidence type="ECO:0000313" key="10">
    <source>
        <dbReference type="EMBL" id="CAI4215607.1"/>
    </source>
</evidence>
<dbReference type="Pfam" id="PF01384">
    <property type="entry name" value="PHO4"/>
    <property type="match status" value="1"/>
</dbReference>
<dbReference type="PANTHER" id="PTHR11101:SF80">
    <property type="entry name" value="PHOSPHATE TRANSPORTER"/>
    <property type="match status" value="1"/>
</dbReference>
<feature type="region of interest" description="Disordered" evidence="8">
    <location>
        <begin position="289"/>
        <end position="316"/>
    </location>
</feature>
<dbReference type="Proteomes" id="UP000838763">
    <property type="component" value="Unassembled WGS sequence"/>
</dbReference>
<evidence type="ECO:0000256" key="1">
    <source>
        <dbReference type="ARBA" id="ARBA00004141"/>
    </source>
</evidence>
<feature type="transmembrane region" description="Helical" evidence="7">
    <location>
        <begin position="177"/>
        <end position="196"/>
    </location>
</feature>
<keyword evidence="11" id="KW-1185">Reference proteome</keyword>
<feature type="chain" id="PRO_5040282195" description="Phosphate transporter" evidence="9">
    <location>
        <begin position="22"/>
        <end position="543"/>
    </location>
</feature>
<feature type="transmembrane region" description="Helical" evidence="7">
    <location>
        <begin position="117"/>
        <end position="134"/>
    </location>
</feature>
<sequence length="543" mass="58061">MPLHQFDYLFALGTIFAFLDAWNIGANDVANSWASSVASGSVSYIGAMSLAAVMEFSGAVGAGARVTDTIRTGIVDTERFATNAPLLMLGMVCAVAASSICLTVATKLGMPVSTTHALMGGIIGFGVAALGTGGRRRPGLHLVDPGAVLAGAFSATIFTITKFVVLLRKNPALKGLIFFPIYFALTGSLIVMLLVSKGGSINIPEGQVAGVIAAVGLALGTLVGVFLVPWLYRTVVLDDWELKWYDIPQGPFLLRRGPVPPRPQEDPVYGDRSPRLSLNLESRPVTVDSETGMAKEARVTVTERPTPPRKSLVGPRPDGPWHNKAVLFWALKWAVFHGVDQDVVNMQNETDALSGNIKDMHARAVRYDGKAEHLFKFLQVLTASTASFAHGANDVSNAIGPYATIFQIWNDGVLRNNVGVPVWILLFGAFGIVLGLWTYGYNIMKNLGNKVTLQSPSRGFSIEMGSAITVIMATRFGLPVSTTQCITGATVGVGLCNGDWRAINWRMVAWIYMGWFITLPTAATVSGGLMAFIINAPSRGSVL</sequence>
<evidence type="ECO:0000256" key="4">
    <source>
        <dbReference type="ARBA" id="ARBA00022692"/>
    </source>
</evidence>
<comment type="function">
    <text evidence="7">Sodium-phosphate symporter.</text>
</comment>
<keyword evidence="6 7" id="KW-0472">Membrane</keyword>
<gene>
    <name evidence="10" type="ORF">PPNO1_LOCUS5315</name>
</gene>
<feature type="transmembrane region" description="Helical" evidence="7">
    <location>
        <begin position="208"/>
        <end position="232"/>
    </location>
</feature>
<dbReference type="GO" id="GO:0005315">
    <property type="term" value="F:phosphate transmembrane transporter activity"/>
    <property type="evidence" value="ECO:0007669"/>
    <property type="project" value="InterPro"/>
</dbReference>
<accession>A0A9P1MBR2</accession>
<dbReference type="PANTHER" id="PTHR11101">
    <property type="entry name" value="PHOSPHATE TRANSPORTER"/>
    <property type="match status" value="1"/>
</dbReference>
<proteinExistence type="inferred from homology"/>
<dbReference type="EMBL" id="CALLCH030000012">
    <property type="protein sequence ID" value="CAI4215607.1"/>
    <property type="molecule type" value="Genomic_DNA"/>
</dbReference>
<protein>
    <recommendedName>
        <fullName evidence="7">Phosphate transporter</fullName>
    </recommendedName>
</protein>
<name>A0A9P1MBR2_9PEZI</name>
<feature type="transmembrane region" description="Helical" evidence="7">
    <location>
        <begin position="420"/>
        <end position="440"/>
    </location>
</feature>
<feature type="transmembrane region" description="Helical" evidence="7">
    <location>
        <begin position="85"/>
        <end position="105"/>
    </location>
</feature>
<feature type="transmembrane region" description="Helical" evidence="7">
    <location>
        <begin position="146"/>
        <end position="165"/>
    </location>
</feature>
<evidence type="ECO:0000256" key="8">
    <source>
        <dbReference type="SAM" id="MobiDB-lite"/>
    </source>
</evidence>
<organism evidence="10 11">
    <name type="scientific">Parascedosporium putredinis</name>
    <dbReference type="NCBI Taxonomy" id="1442378"/>
    <lineage>
        <taxon>Eukaryota</taxon>
        <taxon>Fungi</taxon>
        <taxon>Dikarya</taxon>
        <taxon>Ascomycota</taxon>
        <taxon>Pezizomycotina</taxon>
        <taxon>Sordariomycetes</taxon>
        <taxon>Hypocreomycetidae</taxon>
        <taxon>Microascales</taxon>
        <taxon>Microascaceae</taxon>
        <taxon>Parascedosporium</taxon>
    </lineage>
</organism>
<reference evidence="10" key="1">
    <citation type="submission" date="2022-11" db="EMBL/GenBank/DDBJ databases">
        <authorList>
            <person name="Scott C."/>
            <person name="Bruce N."/>
        </authorList>
    </citation>
    <scope>NUCLEOTIDE SEQUENCE</scope>
</reference>
<evidence type="ECO:0000256" key="5">
    <source>
        <dbReference type="ARBA" id="ARBA00022989"/>
    </source>
</evidence>
<feature type="signal peptide" evidence="9">
    <location>
        <begin position="1"/>
        <end position="21"/>
    </location>
</feature>
<evidence type="ECO:0000256" key="2">
    <source>
        <dbReference type="ARBA" id="ARBA00022448"/>
    </source>
</evidence>
<dbReference type="OrthoDB" id="260807at2759"/>
<dbReference type="InterPro" id="IPR001204">
    <property type="entry name" value="Phos_transporter"/>
</dbReference>
<dbReference type="GO" id="GO:0035435">
    <property type="term" value="P:phosphate ion transmembrane transport"/>
    <property type="evidence" value="ECO:0007669"/>
    <property type="project" value="TreeGrafter"/>
</dbReference>
<feature type="transmembrane region" description="Helical" evidence="7">
    <location>
        <begin position="510"/>
        <end position="534"/>
    </location>
</feature>
<evidence type="ECO:0000256" key="3">
    <source>
        <dbReference type="ARBA" id="ARBA00022592"/>
    </source>
</evidence>
<evidence type="ECO:0000256" key="7">
    <source>
        <dbReference type="RuleBase" id="RU363058"/>
    </source>
</evidence>
<keyword evidence="2 7" id="KW-0813">Transport</keyword>
<evidence type="ECO:0000313" key="11">
    <source>
        <dbReference type="Proteomes" id="UP000838763"/>
    </source>
</evidence>
<keyword evidence="4 7" id="KW-0812">Transmembrane</keyword>
<keyword evidence="9" id="KW-0732">Signal</keyword>
<keyword evidence="5 7" id="KW-1133">Transmembrane helix</keyword>
<dbReference type="GO" id="GO:0016020">
    <property type="term" value="C:membrane"/>
    <property type="evidence" value="ECO:0007669"/>
    <property type="project" value="UniProtKB-SubCell"/>
</dbReference>
<evidence type="ECO:0000256" key="6">
    <source>
        <dbReference type="ARBA" id="ARBA00023136"/>
    </source>
</evidence>
<comment type="similarity">
    <text evidence="7">Belongs to the inorganic phosphate transporter (PiT) (TC 2.A.20) family.</text>
</comment>
<dbReference type="AlphaFoldDB" id="A0A9P1MBR2"/>
<comment type="subcellular location">
    <subcellularLocation>
        <location evidence="1 7">Membrane</location>
        <topology evidence="1 7">Multi-pass membrane protein</topology>
    </subcellularLocation>
</comment>
<evidence type="ECO:0000256" key="9">
    <source>
        <dbReference type="SAM" id="SignalP"/>
    </source>
</evidence>
<comment type="caution">
    <text evidence="10">The sequence shown here is derived from an EMBL/GenBank/DDBJ whole genome shotgun (WGS) entry which is preliminary data.</text>
</comment>
<feature type="transmembrane region" description="Helical" evidence="7">
    <location>
        <begin position="42"/>
        <end position="64"/>
    </location>
</feature>
<keyword evidence="3 7" id="KW-0592">Phosphate transport</keyword>